<dbReference type="Gene3D" id="3.30.70.890">
    <property type="entry name" value="GHMP kinase, C-terminal domain"/>
    <property type="match status" value="1"/>
</dbReference>
<name>A0AAW0IUX7_QUESU</name>
<dbReference type="Proteomes" id="UP000237347">
    <property type="component" value="Unassembled WGS sequence"/>
</dbReference>
<organism evidence="5 6">
    <name type="scientific">Quercus suber</name>
    <name type="common">Cork oak</name>
    <dbReference type="NCBI Taxonomy" id="58331"/>
    <lineage>
        <taxon>Eukaryota</taxon>
        <taxon>Viridiplantae</taxon>
        <taxon>Streptophyta</taxon>
        <taxon>Embryophyta</taxon>
        <taxon>Tracheophyta</taxon>
        <taxon>Spermatophyta</taxon>
        <taxon>Magnoliopsida</taxon>
        <taxon>eudicotyledons</taxon>
        <taxon>Gunneridae</taxon>
        <taxon>Pentapetalae</taxon>
        <taxon>rosids</taxon>
        <taxon>fabids</taxon>
        <taxon>Fagales</taxon>
        <taxon>Fagaceae</taxon>
        <taxon>Quercus</taxon>
    </lineage>
</organism>
<comment type="caution">
    <text evidence="5">The sequence shown here is derived from an EMBL/GenBank/DDBJ whole genome shotgun (WGS) entry which is preliminary data.</text>
</comment>
<dbReference type="GO" id="GO:0005829">
    <property type="term" value="C:cytosol"/>
    <property type="evidence" value="ECO:0007669"/>
    <property type="project" value="TreeGrafter"/>
</dbReference>
<protein>
    <submittedName>
        <fullName evidence="5">Galacturonokinase</fullName>
    </submittedName>
</protein>
<keyword evidence="2" id="KW-0067">ATP-binding</keyword>
<dbReference type="GO" id="GO:0047912">
    <property type="term" value="F:galacturonokinase activity"/>
    <property type="evidence" value="ECO:0007669"/>
    <property type="project" value="TreeGrafter"/>
</dbReference>
<evidence type="ECO:0000256" key="3">
    <source>
        <dbReference type="SAM" id="MobiDB-lite"/>
    </source>
</evidence>
<dbReference type="InterPro" id="IPR036554">
    <property type="entry name" value="GHMP_kinase_C_sf"/>
</dbReference>
<keyword evidence="6" id="KW-1185">Reference proteome</keyword>
<evidence type="ECO:0000259" key="4">
    <source>
        <dbReference type="Pfam" id="PF08544"/>
    </source>
</evidence>
<dbReference type="GO" id="GO:0006012">
    <property type="term" value="P:galactose metabolic process"/>
    <property type="evidence" value="ECO:0007669"/>
    <property type="project" value="TreeGrafter"/>
</dbReference>
<accession>A0AAW0IUX7</accession>
<evidence type="ECO:0000313" key="6">
    <source>
        <dbReference type="Proteomes" id="UP000237347"/>
    </source>
</evidence>
<dbReference type="EMBL" id="PKMF04000840">
    <property type="protein sequence ID" value="KAK7818163.1"/>
    <property type="molecule type" value="Genomic_DNA"/>
</dbReference>
<keyword evidence="1" id="KW-0547">Nucleotide-binding</keyword>
<reference evidence="5 6" key="1">
    <citation type="journal article" date="2018" name="Sci. Data">
        <title>The draft genome sequence of cork oak.</title>
        <authorList>
            <person name="Ramos A.M."/>
            <person name="Usie A."/>
            <person name="Barbosa P."/>
            <person name="Barros P.M."/>
            <person name="Capote T."/>
            <person name="Chaves I."/>
            <person name="Simoes F."/>
            <person name="Abreu I."/>
            <person name="Carrasquinho I."/>
            <person name="Faro C."/>
            <person name="Guimaraes J.B."/>
            <person name="Mendonca D."/>
            <person name="Nobrega F."/>
            <person name="Rodrigues L."/>
            <person name="Saibo N.J.M."/>
            <person name="Varela M.C."/>
            <person name="Egas C."/>
            <person name="Matos J."/>
            <person name="Miguel C.M."/>
            <person name="Oliveira M.M."/>
            <person name="Ricardo C.P."/>
            <person name="Goncalves S."/>
        </authorList>
    </citation>
    <scope>NUCLEOTIDE SEQUENCE [LARGE SCALE GENOMIC DNA]</scope>
    <source>
        <strain evidence="6">cv. HL8</strain>
    </source>
</reference>
<dbReference type="PANTHER" id="PTHR10457">
    <property type="entry name" value="MEVALONATE KINASE/GALACTOKINASE"/>
    <property type="match status" value="1"/>
</dbReference>
<proteinExistence type="predicted"/>
<feature type="region of interest" description="Disordered" evidence="3">
    <location>
        <begin position="1"/>
        <end position="32"/>
    </location>
</feature>
<dbReference type="Pfam" id="PF08544">
    <property type="entry name" value="GHMP_kinases_C"/>
    <property type="match status" value="1"/>
</dbReference>
<feature type="compositionally biased region" description="Basic and acidic residues" evidence="3">
    <location>
        <begin position="11"/>
        <end position="23"/>
    </location>
</feature>
<dbReference type="GO" id="GO:0005524">
    <property type="term" value="F:ATP binding"/>
    <property type="evidence" value="ECO:0007669"/>
    <property type="project" value="UniProtKB-KW"/>
</dbReference>
<dbReference type="SUPFAM" id="SSF55060">
    <property type="entry name" value="GHMP Kinase, C-terminal domain"/>
    <property type="match status" value="1"/>
</dbReference>
<feature type="domain" description="GHMP kinase C-terminal" evidence="4">
    <location>
        <begin position="101"/>
        <end position="177"/>
    </location>
</feature>
<dbReference type="AlphaFoldDB" id="A0AAW0IUX7"/>
<dbReference type="PANTHER" id="PTHR10457:SF6">
    <property type="entry name" value="GALACTURONOKINASE"/>
    <property type="match status" value="1"/>
</dbReference>
<sequence>MLLHQNNVGKQARDVSKTKEHKLVHPPKLPKTHKTESQKAYKILLAFSGLKHALTAHPGYNRRVAECQEAARIILNASGNYKMEPILSNGKEYAGAEAWASGKLEDFGKLVSASGLSSISKYESGCEPLIQLYEILLRAPGVFGTRFSGAGFRGCCLAFVDADRADEAASFVREEYRKVQPKFASQINDKEVMICEAGDCARGKTMTKLSQSLSSHEIHRKLFEESLS</sequence>
<evidence type="ECO:0000256" key="1">
    <source>
        <dbReference type="ARBA" id="ARBA00022741"/>
    </source>
</evidence>
<evidence type="ECO:0000256" key="2">
    <source>
        <dbReference type="ARBA" id="ARBA00022840"/>
    </source>
</evidence>
<dbReference type="InterPro" id="IPR013750">
    <property type="entry name" value="GHMP_kinase_C_dom"/>
</dbReference>
<evidence type="ECO:0000313" key="5">
    <source>
        <dbReference type="EMBL" id="KAK7818163.1"/>
    </source>
</evidence>
<gene>
    <name evidence="5" type="primary">GALAK</name>
    <name evidence="5" type="ORF">CFP56_041645</name>
</gene>